<keyword evidence="3" id="KW-1185">Reference proteome</keyword>
<accession>A0A8H6KKX8</accession>
<evidence type="ECO:0000256" key="1">
    <source>
        <dbReference type="SAM" id="MobiDB-lite"/>
    </source>
</evidence>
<evidence type="ECO:0000313" key="2">
    <source>
        <dbReference type="EMBL" id="KAF6833245.1"/>
    </source>
</evidence>
<gene>
    <name evidence="2" type="ORF">CMUS01_06616</name>
</gene>
<dbReference type="EMBL" id="WIGM01000220">
    <property type="protein sequence ID" value="KAF6833245.1"/>
    <property type="molecule type" value="Genomic_DNA"/>
</dbReference>
<evidence type="ECO:0000313" key="3">
    <source>
        <dbReference type="Proteomes" id="UP000639643"/>
    </source>
</evidence>
<sequence>MAKTPGKGAGSHVAPQTNTMSLKFCDHKSVCGQMLKGPTENRERKNELGMKPRLERNSHEAGRAWSSSWLPLAEAALEPHRWAGRIATPAALDTIGLLPTHGRNGFQVDSMRRQRRAHAGRKPADVCLHL</sequence>
<feature type="region of interest" description="Disordered" evidence="1">
    <location>
        <begin position="34"/>
        <end position="62"/>
    </location>
</feature>
<organism evidence="2 3">
    <name type="scientific">Colletotrichum musicola</name>
    <dbReference type="NCBI Taxonomy" id="2175873"/>
    <lineage>
        <taxon>Eukaryota</taxon>
        <taxon>Fungi</taxon>
        <taxon>Dikarya</taxon>
        <taxon>Ascomycota</taxon>
        <taxon>Pezizomycotina</taxon>
        <taxon>Sordariomycetes</taxon>
        <taxon>Hypocreomycetidae</taxon>
        <taxon>Glomerellales</taxon>
        <taxon>Glomerellaceae</taxon>
        <taxon>Colletotrichum</taxon>
        <taxon>Colletotrichum orchidearum species complex</taxon>
    </lineage>
</organism>
<name>A0A8H6KKX8_9PEZI</name>
<feature type="compositionally biased region" description="Basic and acidic residues" evidence="1">
    <location>
        <begin position="39"/>
        <end position="62"/>
    </location>
</feature>
<protein>
    <submittedName>
        <fullName evidence="2">Uncharacterized protein</fullName>
    </submittedName>
</protein>
<proteinExistence type="predicted"/>
<dbReference type="AlphaFoldDB" id="A0A8H6KKX8"/>
<comment type="caution">
    <text evidence="2">The sequence shown here is derived from an EMBL/GenBank/DDBJ whole genome shotgun (WGS) entry which is preliminary data.</text>
</comment>
<reference evidence="2" key="1">
    <citation type="journal article" date="2020" name="Phytopathology">
        <title>Genome Sequence Resources of Colletotrichum truncatum, C. plurivorum, C. musicola, and C. sojae: Four Species Pathogenic to Soybean (Glycine max).</title>
        <authorList>
            <person name="Rogerio F."/>
            <person name="Boufleur T.R."/>
            <person name="Ciampi-Guillardi M."/>
            <person name="Sukno S.A."/>
            <person name="Thon M.R."/>
            <person name="Massola Junior N.S."/>
            <person name="Baroncelli R."/>
        </authorList>
    </citation>
    <scope>NUCLEOTIDE SEQUENCE</scope>
    <source>
        <strain evidence="2">LFN0074</strain>
    </source>
</reference>
<dbReference type="Proteomes" id="UP000639643">
    <property type="component" value="Unassembled WGS sequence"/>
</dbReference>